<dbReference type="InterPro" id="IPR005123">
    <property type="entry name" value="Oxoglu/Fe-dep_dioxygenase_dom"/>
</dbReference>
<evidence type="ECO:0000313" key="3">
    <source>
        <dbReference type="EMBL" id="UXC18422.1"/>
    </source>
</evidence>
<gene>
    <name evidence="3" type="ORF">N4T19_22525</name>
</gene>
<keyword evidence="1" id="KW-0560">Oxidoreductase</keyword>
<keyword evidence="1" id="KW-0479">Metal-binding</keyword>
<sequence length="274" mass="29991">MAKRTASAAQVALPLDAEASAPLLQPTAPAKPDADGADVASEASLQRYDWAAVGSELNRQGWGLLPGLLDAAQCQQMAAMYGEAAHFRSRIQMQRHAFGRGEYQYFAYPLPALLQALRTALYARLQPVAEQWRAQLAAAAPPWPAQHAALLAQCHAAGQRRPTPLLLRYGAGDYNCLHQDLYGALVFPLQVIVLLSQPGEDFDGGELVLTEQRPRMQSRVQVLPLQRGDAAIIAVRERPVRGTRGSYRVQHRHGVSTVLRGQRHTLGIVFHDAE</sequence>
<comment type="similarity">
    <text evidence="1">Belongs to the iron/ascorbate-dependent oxidoreductase family.</text>
</comment>
<dbReference type="EMBL" id="CP104377">
    <property type="protein sequence ID" value="UXC18422.1"/>
    <property type="molecule type" value="Genomic_DNA"/>
</dbReference>
<evidence type="ECO:0000256" key="1">
    <source>
        <dbReference type="RuleBase" id="RU003682"/>
    </source>
</evidence>
<accession>A0ABY6A0C6</accession>
<dbReference type="InterPro" id="IPR018655">
    <property type="entry name" value="DUF2086"/>
</dbReference>
<protein>
    <submittedName>
        <fullName evidence="3">2OG-Fe(II) oxygenase</fullName>
    </submittedName>
</protein>
<dbReference type="Proteomes" id="UP001058290">
    <property type="component" value="Chromosome"/>
</dbReference>
<name>A0ABY6A0C6_9BURK</name>
<organism evidence="3 4">
    <name type="scientific">Comamonas squillarum</name>
    <dbReference type="NCBI Taxonomy" id="2977320"/>
    <lineage>
        <taxon>Bacteria</taxon>
        <taxon>Pseudomonadati</taxon>
        <taxon>Pseudomonadota</taxon>
        <taxon>Betaproteobacteria</taxon>
        <taxon>Burkholderiales</taxon>
        <taxon>Comamonadaceae</taxon>
        <taxon>Comamonas</taxon>
    </lineage>
</organism>
<dbReference type="RefSeq" id="WP_260719049.1">
    <property type="nucleotide sequence ID" value="NZ_CP104377.1"/>
</dbReference>
<keyword evidence="4" id="KW-1185">Reference proteome</keyword>
<reference evidence="3" key="1">
    <citation type="submission" date="2022-09" db="EMBL/GenBank/DDBJ databases">
        <title>Bacterial diversity in gut of crayfish and pufferfish.</title>
        <authorList>
            <person name="Huang Y."/>
        </authorList>
    </citation>
    <scope>NUCLEOTIDE SEQUENCE</scope>
    <source>
        <strain evidence="3">PR12</strain>
    </source>
</reference>
<keyword evidence="1" id="KW-0408">Iron</keyword>
<feature type="domain" description="Fe2OG dioxygenase" evidence="2">
    <location>
        <begin position="160"/>
        <end position="273"/>
    </location>
</feature>
<evidence type="ECO:0000259" key="2">
    <source>
        <dbReference type="PROSITE" id="PS51471"/>
    </source>
</evidence>
<evidence type="ECO:0000313" key="4">
    <source>
        <dbReference type="Proteomes" id="UP001058290"/>
    </source>
</evidence>
<dbReference type="Gene3D" id="2.60.120.620">
    <property type="entry name" value="q2cbj1_9rhob like domain"/>
    <property type="match status" value="1"/>
</dbReference>
<proteinExistence type="inferred from homology"/>
<dbReference type="Pfam" id="PF09859">
    <property type="entry name" value="Oxygenase-NA"/>
    <property type="match status" value="1"/>
</dbReference>
<dbReference type="PROSITE" id="PS51471">
    <property type="entry name" value="FE2OG_OXY"/>
    <property type="match status" value="1"/>
</dbReference>